<keyword evidence="2" id="KW-1185">Reference proteome</keyword>
<gene>
    <name evidence="1" type="ORF">CQA01_29910</name>
</gene>
<sequence length="67" mass="7473">MAFDAPCRFIISQYSALNAWLYTIRIKAKKLVELKLAKQLVLIKKVDFKGLTFLTSGTGRVAGHSSD</sequence>
<dbReference type="AlphaFoldDB" id="A0A512CE16"/>
<evidence type="ECO:0000313" key="2">
    <source>
        <dbReference type="Proteomes" id="UP000321301"/>
    </source>
</evidence>
<organism evidence="1 2">
    <name type="scientific">Cyclobacterium qasimii</name>
    <dbReference type="NCBI Taxonomy" id="1350429"/>
    <lineage>
        <taxon>Bacteria</taxon>
        <taxon>Pseudomonadati</taxon>
        <taxon>Bacteroidota</taxon>
        <taxon>Cytophagia</taxon>
        <taxon>Cytophagales</taxon>
        <taxon>Cyclobacteriaceae</taxon>
        <taxon>Cyclobacterium</taxon>
    </lineage>
</organism>
<reference evidence="1 2" key="1">
    <citation type="submission" date="2019-07" db="EMBL/GenBank/DDBJ databases">
        <title>Whole genome shotgun sequence of Cyclobacterium qasimii NBRC 106168.</title>
        <authorList>
            <person name="Hosoyama A."/>
            <person name="Uohara A."/>
            <person name="Ohji S."/>
            <person name="Ichikawa N."/>
        </authorList>
    </citation>
    <scope>NUCLEOTIDE SEQUENCE [LARGE SCALE GENOMIC DNA]</scope>
    <source>
        <strain evidence="1 2">NBRC 106168</strain>
    </source>
</reference>
<comment type="caution">
    <text evidence="1">The sequence shown here is derived from an EMBL/GenBank/DDBJ whole genome shotgun (WGS) entry which is preliminary data.</text>
</comment>
<protein>
    <submittedName>
        <fullName evidence="1">Uncharacterized protein</fullName>
    </submittedName>
</protein>
<evidence type="ECO:0000313" key="1">
    <source>
        <dbReference type="EMBL" id="GEO22457.1"/>
    </source>
</evidence>
<dbReference type="EMBL" id="BJYV01000015">
    <property type="protein sequence ID" value="GEO22457.1"/>
    <property type="molecule type" value="Genomic_DNA"/>
</dbReference>
<name>A0A512CE16_9BACT</name>
<proteinExistence type="predicted"/>
<accession>A0A512CE16</accession>
<dbReference type="Proteomes" id="UP000321301">
    <property type="component" value="Unassembled WGS sequence"/>
</dbReference>